<feature type="binding site" evidence="3">
    <location>
        <position position="102"/>
    </location>
    <ligand>
        <name>substrate</name>
    </ligand>
</feature>
<evidence type="ECO:0000256" key="4">
    <source>
        <dbReference type="SAM" id="MobiDB-lite"/>
    </source>
</evidence>
<reference evidence="6 7" key="1">
    <citation type="submission" date="2016-03" db="EMBL/GenBank/DDBJ databases">
        <title>Deep-sea bacteria in the southern Pacific.</title>
        <authorList>
            <person name="Tang K."/>
        </authorList>
    </citation>
    <scope>NUCLEOTIDE SEQUENCE [LARGE SCALE GENOMIC DNA]</scope>
    <source>
        <strain evidence="6 7">JLT2016</strain>
    </source>
</reference>
<keyword evidence="3" id="KW-0862">Zinc</keyword>
<dbReference type="InterPro" id="IPR005511">
    <property type="entry name" value="SMP-30"/>
</dbReference>
<keyword evidence="3" id="KW-0479">Metal-binding</keyword>
<dbReference type="Gene3D" id="2.120.10.30">
    <property type="entry name" value="TolB, C-terminal domain"/>
    <property type="match status" value="1"/>
</dbReference>
<evidence type="ECO:0000256" key="2">
    <source>
        <dbReference type="PIRSR" id="PIRSR605511-1"/>
    </source>
</evidence>
<dbReference type="OrthoDB" id="2633250at2"/>
<evidence type="ECO:0000313" key="6">
    <source>
        <dbReference type="EMBL" id="APX24365.1"/>
    </source>
</evidence>
<dbReference type="PANTHER" id="PTHR10907:SF47">
    <property type="entry name" value="REGUCALCIN"/>
    <property type="match status" value="1"/>
</dbReference>
<feature type="binding site" evidence="3">
    <location>
        <position position="17"/>
    </location>
    <ligand>
        <name>a divalent metal cation</name>
        <dbReference type="ChEBI" id="CHEBI:60240"/>
    </ligand>
</feature>
<sequence length="289" mass="30266">MTATIEVLSHQGDLLGEGPLWLEAENAFGWVDIGQALWHRLDLSSGKLRTVAFDSALTAFAPAAGGGYIGAFADGLARFDATGTRAPLLHAPEAELADNRFNDGGTDPAGRFLAGSMNMAGTGATGSLYALDTDAALRHLKGGIGIANTIAFSPDGTVFYTADSSDGRLMAFDYDPGTGTLGPQRSEFRPPEDLPGGPDGSAVDAEGFLWNARWDGGCILRLAPDGRLDRIIELPVSRPTSCAFVGQDLVVTTSTWDYSDAQREAEPLAGALLRVPVGIEGLPRPIFAG</sequence>
<evidence type="ECO:0000313" key="7">
    <source>
        <dbReference type="Proteomes" id="UP000186559"/>
    </source>
</evidence>
<dbReference type="InterPro" id="IPR013658">
    <property type="entry name" value="SGL"/>
</dbReference>
<feature type="active site" description="Proton donor/acceptor" evidence="2">
    <location>
        <position position="199"/>
    </location>
</feature>
<dbReference type="STRING" id="1229727.Ga0080559_TMP3569"/>
<dbReference type="GO" id="GO:0019853">
    <property type="term" value="P:L-ascorbic acid biosynthetic process"/>
    <property type="evidence" value="ECO:0007669"/>
    <property type="project" value="TreeGrafter"/>
</dbReference>
<protein>
    <submittedName>
        <fullName evidence="6">Gluconolactonase</fullName>
    </submittedName>
</protein>
<evidence type="ECO:0000256" key="1">
    <source>
        <dbReference type="ARBA" id="ARBA00008853"/>
    </source>
</evidence>
<keyword evidence="7" id="KW-1185">Reference proteome</keyword>
<comment type="cofactor">
    <cofactor evidence="3">
        <name>Zn(2+)</name>
        <dbReference type="ChEBI" id="CHEBI:29105"/>
    </cofactor>
    <text evidence="3">Binds 1 divalent metal cation per subunit.</text>
</comment>
<dbReference type="AlphaFoldDB" id="A0A1U7D8H3"/>
<feature type="binding site" evidence="3">
    <location>
        <position position="199"/>
    </location>
    <ligand>
        <name>a divalent metal cation</name>
        <dbReference type="ChEBI" id="CHEBI:60240"/>
    </ligand>
</feature>
<dbReference type="InterPro" id="IPR011042">
    <property type="entry name" value="6-blade_b-propeller_TolB-like"/>
</dbReference>
<name>A0A1U7D8H3_9RHOB</name>
<organism evidence="6 7">
    <name type="scientific">Salipiger profundus</name>
    <dbReference type="NCBI Taxonomy" id="1229727"/>
    <lineage>
        <taxon>Bacteria</taxon>
        <taxon>Pseudomonadati</taxon>
        <taxon>Pseudomonadota</taxon>
        <taxon>Alphaproteobacteria</taxon>
        <taxon>Rhodobacterales</taxon>
        <taxon>Roseobacteraceae</taxon>
        <taxon>Salipiger</taxon>
    </lineage>
</organism>
<dbReference type="KEGG" id="tpro:Ga0080559_TMP3569"/>
<dbReference type="GO" id="GO:0005509">
    <property type="term" value="F:calcium ion binding"/>
    <property type="evidence" value="ECO:0007669"/>
    <property type="project" value="TreeGrafter"/>
</dbReference>
<dbReference type="Pfam" id="PF08450">
    <property type="entry name" value="SGL"/>
    <property type="match status" value="1"/>
</dbReference>
<dbReference type="PANTHER" id="PTHR10907">
    <property type="entry name" value="REGUCALCIN"/>
    <property type="match status" value="1"/>
</dbReference>
<evidence type="ECO:0000256" key="3">
    <source>
        <dbReference type="PIRSR" id="PIRSR605511-2"/>
    </source>
</evidence>
<accession>A0A1U7D8H3</accession>
<evidence type="ECO:0000259" key="5">
    <source>
        <dbReference type="Pfam" id="PF08450"/>
    </source>
</evidence>
<feature type="domain" description="SMP-30/Gluconolactonase/LRE-like region" evidence="5">
    <location>
        <begin position="15"/>
        <end position="254"/>
    </location>
</feature>
<gene>
    <name evidence="6" type="ORF">Ga0080559_TMP3569</name>
</gene>
<feature type="binding site" evidence="3">
    <location>
        <position position="100"/>
    </location>
    <ligand>
        <name>substrate</name>
    </ligand>
</feature>
<dbReference type="PRINTS" id="PR01790">
    <property type="entry name" value="SMP30FAMILY"/>
</dbReference>
<dbReference type="GO" id="GO:0004341">
    <property type="term" value="F:gluconolactonase activity"/>
    <property type="evidence" value="ECO:0007669"/>
    <property type="project" value="TreeGrafter"/>
</dbReference>
<feature type="region of interest" description="Disordered" evidence="4">
    <location>
        <begin position="180"/>
        <end position="199"/>
    </location>
</feature>
<feature type="binding site" evidence="3">
    <location>
        <position position="148"/>
    </location>
    <ligand>
        <name>a divalent metal cation</name>
        <dbReference type="ChEBI" id="CHEBI:60240"/>
    </ligand>
</feature>
<dbReference type="Proteomes" id="UP000186559">
    <property type="component" value="Chromosome"/>
</dbReference>
<dbReference type="EMBL" id="CP014796">
    <property type="protein sequence ID" value="APX24365.1"/>
    <property type="molecule type" value="Genomic_DNA"/>
</dbReference>
<dbReference type="SUPFAM" id="SSF63829">
    <property type="entry name" value="Calcium-dependent phosphotriesterase"/>
    <property type="match status" value="1"/>
</dbReference>
<comment type="similarity">
    <text evidence="1">Belongs to the SMP-30/CGR1 family.</text>
</comment>
<proteinExistence type="inferred from homology"/>
<dbReference type="RefSeq" id="WP_017469464.1">
    <property type="nucleotide sequence ID" value="NZ_BMEW01000008.1"/>
</dbReference>